<keyword evidence="1" id="KW-0808">Transferase</keyword>
<name>A0A229S3W7_AMYAL</name>
<accession>A0A229S3W7</accession>
<protein>
    <submittedName>
        <fullName evidence="1">Nucleoside kinase</fullName>
    </submittedName>
</protein>
<proteinExistence type="predicted"/>
<keyword evidence="2" id="KW-1185">Reference proteome</keyword>
<dbReference type="Pfam" id="PF13238">
    <property type="entry name" value="AAA_18"/>
    <property type="match status" value="1"/>
</dbReference>
<dbReference type="GO" id="GO:0016301">
    <property type="term" value="F:kinase activity"/>
    <property type="evidence" value="ECO:0007669"/>
    <property type="project" value="UniProtKB-KW"/>
</dbReference>
<dbReference type="SUPFAM" id="SSF52540">
    <property type="entry name" value="P-loop containing nucleoside triphosphate hydrolases"/>
    <property type="match status" value="1"/>
</dbReference>
<dbReference type="EMBL" id="NMQU01000019">
    <property type="protein sequence ID" value="OXM53284.1"/>
    <property type="molecule type" value="Genomic_DNA"/>
</dbReference>
<dbReference type="Proteomes" id="UP000215563">
    <property type="component" value="Unassembled WGS sequence"/>
</dbReference>
<dbReference type="OrthoDB" id="198115at2"/>
<dbReference type="InterPro" id="IPR027417">
    <property type="entry name" value="P-loop_NTPase"/>
</dbReference>
<organism evidence="1 2">
    <name type="scientific">Amycolatopsis alba DSM 44262</name>
    <dbReference type="NCBI Taxonomy" id="1125972"/>
    <lineage>
        <taxon>Bacteria</taxon>
        <taxon>Bacillati</taxon>
        <taxon>Actinomycetota</taxon>
        <taxon>Actinomycetes</taxon>
        <taxon>Pseudonocardiales</taxon>
        <taxon>Pseudonocardiaceae</taxon>
        <taxon>Amycolatopsis</taxon>
    </lineage>
</organism>
<evidence type="ECO:0000313" key="1">
    <source>
        <dbReference type="EMBL" id="OXM53284.1"/>
    </source>
</evidence>
<reference evidence="1 2" key="1">
    <citation type="submission" date="2017-07" db="EMBL/GenBank/DDBJ databases">
        <title>Amycolatopsis alba DSM 44262 Genome sequencing and assembly.</title>
        <authorList>
            <person name="Kaur N."/>
            <person name="Mayilraj S."/>
        </authorList>
    </citation>
    <scope>NUCLEOTIDE SEQUENCE [LARGE SCALE GENOMIC DNA]</scope>
    <source>
        <strain evidence="1 2">DSM 44262</strain>
    </source>
</reference>
<dbReference type="AlphaFoldDB" id="A0A229S3W7"/>
<dbReference type="Gene3D" id="3.40.50.300">
    <property type="entry name" value="P-loop containing nucleotide triphosphate hydrolases"/>
    <property type="match status" value="1"/>
</dbReference>
<keyword evidence="1" id="KW-0418">Kinase</keyword>
<evidence type="ECO:0000313" key="2">
    <source>
        <dbReference type="Proteomes" id="UP000215563"/>
    </source>
</evidence>
<sequence length="224" mass="25186">MVLDLKICPACGDRAERPRVESGLLVCAECAHRWPFRRLPLLALTGPSGAGKSTVGPLLARRLGDLALVVEQDVLWTGALRDDVPGHPAFRSTWLRMAAMLHQNGRPVVLCGTVAPPEFERLPERVFFSGIHYLALVSEPEALRKRLLARPAWREWDEERVEEMLEFNDWLRREAPSMDPPVELFDTTRIPVDAAVDHVESWVRRLLQGQSGQVRPSGESSQIT</sequence>
<comment type="caution">
    <text evidence="1">The sequence shown here is derived from an EMBL/GenBank/DDBJ whole genome shotgun (WGS) entry which is preliminary data.</text>
</comment>
<gene>
    <name evidence="1" type="ORF">CFP75_07465</name>
</gene>
<dbReference type="RefSeq" id="WP_020633112.1">
    <property type="nucleotide sequence ID" value="NZ_KB913032.1"/>
</dbReference>